<sequence length="376" mass="40527">MKIGLIINPWAGVGGSVALKGSDGPEIRNEALKRGAQPKANDKTAITLQELHARSPDASIHWYSAPGKMGEEAIRNEYGANLSLVVQPDALPEQTEASETYRAAEWLLAQSVDLILFAGGDGTARNLLDVVGERIPVLGIPAGVKIHSGVFAVTPHAAGDVLAGLLNGDITELHQEEVRDIDEEAFRSDRVVARYYGDMKVPVSGEFMQHVKVGGLESQDLVLNDIADWFIETMQDDVCYFIGSGKSTATIMDALHLPNTLLGIDAVYQGQVVKADCSEADLLSLLSQYPCRALISIIGGQGHIFGRGNAQFSPQVLAQLTRENIDIIGTKTKLKSLEGRPLLIDSSDPALDRAWAGLMPVMTGYHDHVIYPVVAR</sequence>
<evidence type="ECO:0000313" key="1">
    <source>
        <dbReference type="EMBL" id="EAR10172.1"/>
    </source>
</evidence>
<dbReference type="Proteomes" id="UP000005953">
    <property type="component" value="Unassembled WGS sequence"/>
</dbReference>
<dbReference type="PANTHER" id="PTHR40697:SF2">
    <property type="entry name" value="ATP-NAD KINASE-RELATED"/>
    <property type="match status" value="1"/>
</dbReference>
<dbReference type="GO" id="GO:0006741">
    <property type="term" value="P:NADP+ biosynthetic process"/>
    <property type="evidence" value="ECO:0007669"/>
    <property type="project" value="InterPro"/>
</dbReference>
<dbReference type="InterPro" id="IPR011386">
    <property type="entry name" value="Put_ATP-NAD_kin"/>
</dbReference>
<dbReference type="AlphaFoldDB" id="A4BCA6"/>
<dbReference type="GO" id="GO:0005524">
    <property type="term" value="F:ATP binding"/>
    <property type="evidence" value="ECO:0007669"/>
    <property type="project" value="UniProtKB-ARBA"/>
</dbReference>
<evidence type="ECO:0000313" key="2">
    <source>
        <dbReference type="Proteomes" id="UP000005953"/>
    </source>
</evidence>
<gene>
    <name evidence="1" type="ORF">MED297_13152</name>
</gene>
<proteinExistence type="predicted"/>
<accession>A4BCA6</accession>
<name>A4BCA6_9GAMM</name>
<protein>
    <recommendedName>
        <fullName evidence="3">ATP-NAD kinase</fullName>
    </recommendedName>
</protein>
<dbReference type="Pfam" id="PF20143">
    <property type="entry name" value="NAD_kinase_C"/>
    <property type="match status" value="1"/>
</dbReference>
<dbReference type="GO" id="GO:0051287">
    <property type="term" value="F:NAD binding"/>
    <property type="evidence" value="ECO:0007669"/>
    <property type="project" value="UniProtKB-ARBA"/>
</dbReference>
<dbReference type="HOGENOM" id="CLU_064691_0_0_6"/>
<dbReference type="GO" id="GO:0003951">
    <property type="term" value="F:NAD+ kinase activity"/>
    <property type="evidence" value="ECO:0007669"/>
    <property type="project" value="InterPro"/>
</dbReference>
<dbReference type="InterPro" id="IPR039065">
    <property type="entry name" value="AcoX-like"/>
</dbReference>
<dbReference type="PIRSF" id="PIRSF016907">
    <property type="entry name" value="Kin_ATP-NAD"/>
    <property type="match status" value="1"/>
</dbReference>
<reference evidence="1 2" key="1">
    <citation type="submission" date="2006-02" db="EMBL/GenBank/DDBJ databases">
        <authorList>
            <person name="Pinhassi J."/>
            <person name="Pedros-Alio C."/>
            <person name="Ferriera S."/>
            <person name="Johnson J."/>
            <person name="Kravitz S."/>
            <person name="Halpern A."/>
            <person name="Remington K."/>
            <person name="Beeson K."/>
            <person name="Tran B."/>
            <person name="Rogers Y.-H."/>
            <person name="Friedman R."/>
            <person name="Venter J.C."/>
        </authorList>
    </citation>
    <scope>NUCLEOTIDE SEQUENCE [LARGE SCALE GENOMIC DNA]</scope>
    <source>
        <strain evidence="1 2">MED297</strain>
    </source>
</reference>
<keyword evidence="2" id="KW-1185">Reference proteome</keyword>
<dbReference type="Pfam" id="PF01513">
    <property type="entry name" value="NAD_kinase"/>
    <property type="match status" value="1"/>
</dbReference>
<dbReference type="EMBL" id="AAOE01000005">
    <property type="protein sequence ID" value="EAR10172.1"/>
    <property type="molecule type" value="Genomic_DNA"/>
</dbReference>
<dbReference type="InterPro" id="IPR016064">
    <property type="entry name" value="NAD/diacylglycerol_kinase_sf"/>
</dbReference>
<dbReference type="Gene3D" id="3.40.50.10330">
    <property type="entry name" value="Probable inorganic polyphosphate/atp-NAD kinase, domain 1"/>
    <property type="match status" value="1"/>
</dbReference>
<dbReference type="InterPro" id="IPR017438">
    <property type="entry name" value="ATP-NAD_kinase_N"/>
</dbReference>
<organism evidence="1 2">
    <name type="scientific">Reinekea blandensis MED297</name>
    <dbReference type="NCBI Taxonomy" id="314283"/>
    <lineage>
        <taxon>Bacteria</taxon>
        <taxon>Pseudomonadati</taxon>
        <taxon>Pseudomonadota</taxon>
        <taxon>Gammaproteobacteria</taxon>
        <taxon>Oceanospirillales</taxon>
        <taxon>Saccharospirillaceae</taxon>
        <taxon>Reinekea</taxon>
    </lineage>
</organism>
<comment type="caution">
    <text evidence="1">The sequence shown here is derived from an EMBL/GenBank/DDBJ whole genome shotgun (WGS) entry which is preliminary data.</text>
</comment>
<dbReference type="InterPro" id="IPR002504">
    <property type="entry name" value="NADK"/>
</dbReference>
<dbReference type="SUPFAM" id="SSF111331">
    <property type="entry name" value="NAD kinase/diacylglycerol kinase-like"/>
    <property type="match status" value="1"/>
</dbReference>
<dbReference type="PANTHER" id="PTHR40697">
    <property type="entry name" value="ACETOIN CATABOLISM PROTEIN X"/>
    <property type="match status" value="1"/>
</dbReference>
<dbReference type="RefSeq" id="WP_008042502.1">
    <property type="nucleotide sequence ID" value="NZ_CH724149.1"/>
</dbReference>
<evidence type="ECO:0008006" key="3">
    <source>
        <dbReference type="Google" id="ProtNLM"/>
    </source>
</evidence>
<dbReference type="STRING" id="314283.MED297_13152"/>